<evidence type="ECO:0000256" key="2">
    <source>
        <dbReference type="ARBA" id="ARBA00022670"/>
    </source>
</evidence>
<evidence type="ECO:0000259" key="5">
    <source>
        <dbReference type="PROSITE" id="PS50600"/>
    </source>
</evidence>
<dbReference type="HOGENOM" id="CLU_262953_0_0_1"/>
<feature type="compositionally biased region" description="Basic residues" evidence="4">
    <location>
        <begin position="10"/>
        <end position="23"/>
    </location>
</feature>
<feature type="region of interest" description="Disordered" evidence="4">
    <location>
        <begin position="297"/>
        <end position="334"/>
    </location>
</feature>
<evidence type="ECO:0000313" key="7">
    <source>
        <dbReference type="Proteomes" id="UP000000759"/>
    </source>
</evidence>
<evidence type="ECO:0000256" key="4">
    <source>
        <dbReference type="SAM" id="MobiDB-lite"/>
    </source>
</evidence>
<evidence type="ECO:0000256" key="1">
    <source>
        <dbReference type="ARBA" id="ARBA00005234"/>
    </source>
</evidence>
<keyword evidence="2" id="KW-0645">Protease</keyword>
<name>B7GBU0_PHATC</name>
<organism evidence="6 7">
    <name type="scientific">Phaeodactylum tricornutum (strain CCAP 1055/1)</name>
    <dbReference type="NCBI Taxonomy" id="556484"/>
    <lineage>
        <taxon>Eukaryota</taxon>
        <taxon>Sar</taxon>
        <taxon>Stramenopiles</taxon>
        <taxon>Ochrophyta</taxon>
        <taxon>Bacillariophyta</taxon>
        <taxon>Bacillariophyceae</taxon>
        <taxon>Bacillariophycidae</taxon>
        <taxon>Naviculales</taxon>
        <taxon>Phaeodactylaceae</taxon>
        <taxon>Phaeodactylum</taxon>
    </lineage>
</organism>
<dbReference type="Pfam" id="PF02902">
    <property type="entry name" value="Peptidase_C48"/>
    <property type="match status" value="1"/>
</dbReference>
<dbReference type="PaxDb" id="2850-Phatr49765"/>
<dbReference type="Gene3D" id="3.40.395.10">
    <property type="entry name" value="Adenoviral Proteinase, Chain A"/>
    <property type="match status" value="1"/>
</dbReference>
<feature type="compositionally biased region" description="Basic and acidic residues" evidence="4">
    <location>
        <begin position="324"/>
        <end position="334"/>
    </location>
</feature>
<reference evidence="7" key="2">
    <citation type="submission" date="2008-08" db="EMBL/GenBank/DDBJ databases">
        <authorList>
            <consortium name="Diatom Consortium"/>
            <person name="Grigoriev I."/>
            <person name="Grimwood J."/>
            <person name="Kuo A."/>
            <person name="Otillar R.P."/>
            <person name="Salamov A."/>
            <person name="Detter J.C."/>
            <person name="Lindquist E."/>
            <person name="Shapiro H."/>
            <person name="Lucas S."/>
            <person name="Glavina del Rio T."/>
            <person name="Pitluck S."/>
            <person name="Rokhsar D."/>
            <person name="Bowler C."/>
        </authorList>
    </citation>
    <scope>GENOME REANNOTATION</scope>
    <source>
        <strain evidence="7">CCAP 1055/1</strain>
    </source>
</reference>
<dbReference type="GO" id="GO:0008234">
    <property type="term" value="F:cysteine-type peptidase activity"/>
    <property type="evidence" value="ECO:0007669"/>
    <property type="project" value="InterPro"/>
</dbReference>
<dbReference type="eggNOG" id="KOG0779">
    <property type="taxonomic scope" value="Eukaryota"/>
</dbReference>
<dbReference type="KEGG" id="pti:PHATRDRAFT_49765"/>
<feature type="compositionally biased region" description="Polar residues" evidence="4">
    <location>
        <begin position="495"/>
        <end position="510"/>
    </location>
</feature>
<evidence type="ECO:0000256" key="3">
    <source>
        <dbReference type="ARBA" id="ARBA00022801"/>
    </source>
</evidence>
<feature type="compositionally biased region" description="Polar residues" evidence="4">
    <location>
        <begin position="266"/>
        <end position="282"/>
    </location>
</feature>
<feature type="compositionally biased region" description="Polar residues" evidence="4">
    <location>
        <begin position="121"/>
        <end position="130"/>
    </location>
</feature>
<dbReference type="SUPFAM" id="SSF54001">
    <property type="entry name" value="Cysteine proteinases"/>
    <property type="match status" value="1"/>
</dbReference>
<dbReference type="Proteomes" id="UP000000759">
    <property type="component" value="Chromosome 24"/>
</dbReference>
<feature type="compositionally biased region" description="Basic and acidic residues" evidence="4">
    <location>
        <begin position="345"/>
        <end position="363"/>
    </location>
</feature>
<feature type="compositionally biased region" description="Basic and acidic residues" evidence="4">
    <location>
        <begin position="185"/>
        <end position="201"/>
    </location>
</feature>
<dbReference type="GO" id="GO:0006508">
    <property type="term" value="P:proteolysis"/>
    <property type="evidence" value="ECO:0007669"/>
    <property type="project" value="UniProtKB-KW"/>
</dbReference>
<dbReference type="STRING" id="556484.B7GBU0"/>
<feature type="compositionally biased region" description="Polar residues" evidence="4">
    <location>
        <begin position="310"/>
        <end position="323"/>
    </location>
</feature>
<protein>
    <recommendedName>
        <fullName evidence="5">Ubiquitin-like protease family profile domain-containing protein</fullName>
    </recommendedName>
</protein>
<feature type="region of interest" description="Disordered" evidence="4">
    <location>
        <begin position="344"/>
        <end position="363"/>
    </location>
</feature>
<dbReference type="PROSITE" id="PS50600">
    <property type="entry name" value="ULP_PROTEASE"/>
    <property type="match status" value="1"/>
</dbReference>
<dbReference type="OrthoDB" id="49219at2759"/>
<sequence>MSESRSFPNGKRRHSMYGRHQRPKSAYGQRSTNTGDSAPPQEGPCSPTSNANDHSNGKVPSMRDDRGISFLQDMAGPSKTGHPVVTMPNCTVVESAQLPVVNKLHSRKRSRREGNVEPLQQARSQQQATGSRRLVSNFPQPGMAAVGNSRDGIEWADRQSGLVSEEKVRRTAQSNQPIPRKKKTHSDYTKKSIQEQHRPHRGSRLDVRFIVPKLKPRHNCPKARVESICDGDSDNTADEGISAVQTCETLPKSIDVHTSAKRQPSRTKTQLTSSCPSADSVTSSGLEANAVELPLLSCKGTPVPGKRSSSKLWTSLERPSQSSKTDDAGTKESPVDLATAAIKQQHSEAEKNENEHKPSKKLLWREMSDDDDDYTTSRNRQARHSLAVVNTILQSGLESDVVPTKPTNHSAVNFDAGSDQDQPSSSFLSRIVDRGRKGIARTKLGFLNTLQSQKKEKKLSLSKQLNPDAQSKTLQHRGVSSDCKRKPIKGKKITIGNSFSHKGQESSLLDQTPERDRKDPFFECKGVGLTSFSEHTTPFKTKLNFCKSQPRSSERLLLKKKTKEPEVVEILDDSESEMTKSPPMATRSVKRTLNCAVIRIAIGTKVFCSGCQIRLRATCKLMLEFEPHKKTTRKGTESLNKATLELDLQHDLTECKYYLNEEFSAETNEGEEDAVGSFLAIKVVPNNQNGLKIYSNSYQPDKENTKRMFILIEFRENKDLRDLVETIQTSRPPAMDLFFNDHSKLDSASAEIYCQPLIDDCKREARHRQKSMHSLSVHRKNSFLAGRKEDDLLLIYPFDADEKIFDQAAVHLTEAKYDSRCDSNLQVCALSESSIPSPEQKSADCDGGNADMNNMNNRSHLAIIRVTDYERLVIEDEYLNDTLIDFWMLWISRFDDLSKFHVFSSHFYTSLFEDGSIAVTKWTERKGIDVFDKKFIFVPINKSLHWSLCVVVNPGQILQHPDLRGKDEHLDESSPMPCILFLDSLKAHQKTQVAHRIRQWLNSEWQRLHKSSSIPNPFQSKTMPVIDPKIPYQNNSWDCGVFVCRYAFALYKLRNISFSFQEYRQDCFRSLITNSEPFQFDMKDITRLRQEMKTLVENLCTAYVPWKSEQDRKAKEDRRKAKAVAEETVQVDNNVPEDPDSSEGNEVVVNNEDKVDTANARWSAVVKGIEANENNIIQDSLLIVDDLNDDDNSRMHETSQSGSKEMVFGPDWTETYDPMEVDEDEAHSYATQEGLTVERVSPAEGSIVKDVEMKDDLHTYKAQDLVDPLDTEAVDDDVDIDFV</sequence>
<reference evidence="6 7" key="1">
    <citation type="journal article" date="2008" name="Nature">
        <title>The Phaeodactylum genome reveals the evolutionary history of diatom genomes.</title>
        <authorList>
            <person name="Bowler C."/>
            <person name="Allen A.E."/>
            <person name="Badger J.H."/>
            <person name="Grimwood J."/>
            <person name="Jabbari K."/>
            <person name="Kuo A."/>
            <person name="Maheswari U."/>
            <person name="Martens C."/>
            <person name="Maumus F."/>
            <person name="Otillar R.P."/>
            <person name="Rayko E."/>
            <person name="Salamov A."/>
            <person name="Vandepoele K."/>
            <person name="Beszteri B."/>
            <person name="Gruber A."/>
            <person name="Heijde M."/>
            <person name="Katinka M."/>
            <person name="Mock T."/>
            <person name="Valentin K."/>
            <person name="Verret F."/>
            <person name="Berges J.A."/>
            <person name="Brownlee C."/>
            <person name="Cadoret J.P."/>
            <person name="Chiovitti A."/>
            <person name="Choi C.J."/>
            <person name="Coesel S."/>
            <person name="De Martino A."/>
            <person name="Detter J.C."/>
            <person name="Durkin C."/>
            <person name="Falciatore A."/>
            <person name="Fournet J."/>
            <person name="Haruta M."/>
            <person name="Huysman M.J."/>
            <person name="Jenkins B.D."/>
            <person name="Jiroutova K."/>
            <person name="Jorgensen R.E."/>
            <person name="Joubert Y."/>
            <person name="Kaplan A."/>
            <person name="Kroger N."/>
            <person name="Kroth P.G."/>
            <person name="La Roche J."/>
            <person name="Lindquist E."/>
            <person name="Lommer M."/>
            <person name="Martin-Jezequel V."/>
            <person name="Lopez P.J."/>
            <person name="Lucas S."/>
            <person name="Mangogna M."/>
            <person name="McGinnis K."/>
            <person name="Medlin L.K."/>
            <person name="Montsant A."/>
            <person name="Oudot-Le Secq M.P."/>
            <person name="Napoli C."/>
            <person name="Obornik M."/>
            <person name="Parker M.S."/>
            <person name="Petit J.L."/>
            <person name="Porcel B.M."/>
            <person name="Poulsen N."/>
            <person name="Robison M."/>
            <person name="Rychlewski L."/>
            <person name="Rynearson T.A."/>
            <person name="Schmutz J."/>
            <person name="Shapiro H."/>
            <person name="Siaut M."/>
            <person name="Stanley M."/>
            <person name="Sussman M.R."/>
            <person name="Taylor A.R."/>
            <person name="Vardi A."/>
            <person name="von Dassow P."/>
            <person name="Vyverman W."/>
            <person name="Willis A."/>
            <person name="Wyrwicz L.S."/>
            <person name="Rokhsar D.S."/>
            <person name="Weissenbach J."/>
            <person name="Armbrust E.V."/>
            <person name="Green B.R."/>
            <person name="Van de Peer Y."/>
            <person name="Grigoriev I.V."/>
        </authorList>
    </citation>
    <scope>NUCLEOTIDE SEQUENCE [LARGE SCALE GENOMIC DNA]</scope>
    <source>
        <strain evidence="6 7">CCAP 1055/1</strain>
    </source>
</reference>
<gene>
    <name evidence="6" type="ORF">PHATRDRAFT_49765</name>
</gene>
<dbReference type="GeneID" id="7198348"/>
<keyword evidence="3" id="KW-0378">Hydrolase</keyword>
<feature type="domain" description="Ubiquitin-like protease family profile" evidence="5">
    <location>
        <begin position="862"/>
        <end position="1050"/>
    </location>
</feature>
<dbReference type="PANTHER" id="PTHR47764:SF2">
    <property type="entry name" value="UBIQUITIN-LIKE PROTEASE FAMILY PROFILE DOMAIN-CONTAINING PROTEIN"/>
    <property type="match status" value="1"/>
</dbReference>
<dbReference type="EMBL" id="CM000626">
    <property type="protein sequence ID" value="EEC43984.1"/>
    <property type="molecule type" value="Genomic_DNA"/>
</dbReference>
<evidence type="ECO:0000313" key="6">
    <source>
        <dbReference type="EMBL" id="EEC43984.1"/>
    </source>
</evidence>
<feature type="region of interest" description="Disordered" evidence="4">
    <location>
        <begin position="255"/>
        <end position="282"/>
    </location>
</feature>
<comment type="similarity">
    <text evidence="1">Belongs to the peptidase C48 family.</text>
</comment>
<feature type="region of interest" description="Disordered" evidence="4">
    <location>
        <begin position="458"/>
        <end position="514"/>
    </location>
</feature>
<keyword evidence="7" id="KW-1185">Reference proteome</keyword>
<dbReference type="InterPro" id="IPR038765">
    <property type="entry name" value="Papain-like_cys_pep_sf"/>
</dbReference>
<feature type="region of interest" description="Disordered" evidence="4">
    <location>
        <begin position="1"/>
        <end position="201"/>
    </location>
</feature>
<dbReference type="PANTHER" id="PTHR47764">
    <property type="entry name" value="UBIQUITIN-LIKE-SPECIFIC PROTEASE 2B-RELATED"/>
    <property type="match status" value="1"/>
</dbReference>
<dbReference type="InterPro" id="IPR003653">
    <property type="entry name" value="Peptidase_C48_C"/>
</dbReference>
<dbReference type="RefSeq" id="XP_002184585.1">
    <property type="nucleotide sequence ID" value="XM_002184549.1"/>
</dbReference>
<proteinExistence type="inferred from homology"/>
<dbReference type="InParanoid" id="B7GBU0"/>
<accession>B7GBU0</accession>